<dbReference type="Pfam" id="PF00665">
    <property type="entry name" value="rve"/>
    <property type="match status" value="1"/>
</dbReference>
<evidence type="ECO:0000256" key="16">
    <source>
        <dbReference type="SAM" id="MobiDB-lite"/>
    </source>
</evidence>
<dbReference type="Gene3D" id="3.30.70.270">
    <property type="match status" value="3"/>
</dbReference>
<dbReference type="SUPFAM" id="SSF56672">
    <property type="entry name" value="DNA/RNA polymerases"/>
    <property type="match status" value="1"/>
</dbReference>
<evidence type="ECO:0000256" key="14">
    <source>
        <dbReference type="ARBA" id="ARBA00023268"/>
    </source>
</evidence>
<keyword evidence="11" id="KW-0239">DNA-directed DNA polymerase</keyword>
<evidence type="ECO:0000259" key="18">
    <source>
        <dbReference type="PROSITE" id="PS50994"/>
    </source>
</evidence>
<evidence type="ECO:0000313" key="19">
    <source>
        <dbReference type="Ensembl" id="ENSGACP00000038039.1"/>
    </source>
</evidence>
<dbReference type="GO" id="GO:0003887">
    <property type="term" value="F:DNA-directed DNA polymerase activity"/>
    <property type="evidence" value="ECO:0007669"/>
    <property type="project" value="UniProtKB-KW"/>
</dbReference>
<evidence type="ECO:0000256" key="15">
    <source>
        <dbReference type="ARBA" id="ARBA00039658"/>
    </source>
</evidence>
<dbReference type="GO" id="GO:0006310">
    <property type="term" value="P:DNA recombination"/>
    <property type="evidence" value="ECO:0007669"/>
    <property type="project" value="UniProtKB-KW"/>
</dbReference>
<proteinExistence type="inferred from homology"/>
<evidence type="ECO:0000256" key="8">
    <source>
        <dbReference type="ARBA" id="ARBA00022842"/>
    </source>
</evidence>
<dbReference type="Pfam" id="PF00078">
    <property type="entry name" value="RVT_1"/>
    <property type="match status" value="1"/>
</dbReference>
<dbReference type="InterPro" id="IPR041577">
    <property type="entry name" value="RT_RNaseH_2"/>
</dbReference>
<feature type="region of interest" description="Disordered" evidence="16">
    <location>
        <begin position="760"/>
        <end position="785"/>
    </location>
</feature>
<dbReference type="Gene3D" id="3.10.10.10">
    <property type="entry name" value="HIV Type 1 Reverse Transcriptase, subunit A, domain 1"/>
    <property type="match status" value="1"/>
</dbReference>
<dbReference type="CDD" id="cd01647">
    <property type="entry name" value="RT_LTR"/>
    <property type="match status" value="1"/>
</dbReference>
<dbReference type="PROSITE" id="PS50013">
    <property type="entry name" value="CHROMO_2"/>
    <property type="match status" value="1"/>
</dbReference>
<sequence length="785" mass="88010">METYIRDALAAGLIRHSSSPLGAGFFFVGKKDGSLRPCIDYRGLNNITIKNKYPLPLMNSAFDSLQGASVFTKLDLRNAYHLIRIREGDEWLTGFNTPMGHFEYLVMPFGLTNAPAVFQRMINEHVQQVLQRLLENRLFVKAEKCDFHAHTTSFLGYIISEGHVRMDPEKVRAVLDWPQTVTRMQLQRFLGFANFYRRFIRDYSRVAAQLTALTSSARPFCWSPEADRAFRDLKHRFTTAPILTQPDPKRQFVVEVDASEVGVGAILSQRSSADGSRNGKADALSRVFARTEETRARTETILPRSLVVGAVVWRIEEEVKTALRSQPGPGNGPPGRLFVPEPLRSAVLQWAHASRIACHPGVARTMALLRRRFWWPAMGKVTQGFVASCPVCARNKGTNRPSAGLLHPLPIPRRPWSHLALDFVTGLPLSEGNTVVLTVVDRFSKFAHFVPLPKLPSATQTAAILVKEVFRIHGLPRDIVSDRGPQFTSAVWKAFCTAIGATASLSSGFHPQSNGQAERANQKMEATLRCLVSSNPTTWSSRLPWAEYAHNTLPTAATGMSPFQCLYGYQPPLFPSQEKEIAVPSVQAHFRRCHRTWHQARAALLRASGQYQAQANRRRSPAPHYKVGDKVWLATRDIPLRTESKKLNPKYIGPFKVERVINPAVVRLRLPKSLKVHPAFHVSRIKPVLLSPLLPPPSRPPPPRMIDGGPAYTVRRIMDSRRRGRGFQYLVDWRGYGPEARCWVPRRQILDADLLRVFHQRHPDAPGGPPGGVRRRGGTVTNPAP</sequence>
<feature type="domain" description="Integrase catalytic" evidence="18">
    <location>
        <begin position="411"/>
        <end position="570"/>
    </location>
</feature>
<dbReference type="InterPro" id="IPR041588">
    <property type="entry name" value="Integrase_H2C2"/>
</dbReference>
<dbReference type="Ensembl" id="ENSGACT00000081730.1">
    <property type="protein sequence ID" value="ENSGACP00000038039.1"/>
    <property type="gene ID" value="ENSGACG00000033250.1"/>
</dbReference>
<dbReference type="Gene3D" id="3.30.420.10">
    <property type="entry name" value="Ribonuclease H-like superfamily/Ribonuclease H"/>
    <property type="match status" value="1"/>
</dbReference>
<keyword evidence="12" id="KW-0238">DNA-binding</keyword>
<dbReference type="FunFam" id="3.30.70.270:FF:000020">
    <property type="entry name" value="Transposon Tf2-6 polyprotein-like Protein"/>
    <property type="match status" value="1"/>
</dbReference>
<keyword evidence="13" id="KW-0233">DNA recombination</keyword>
<dbReference type="GO" id="GO:0003964">
    <property type="term" value="F:RNA-directed DNA polymerase activity"/>
    <property type="evidence" value="ECO:0007669"/>
    <property type="project" value="UniProtKB-KW"/>
</dbReference>
<evidence type="ECO:0000256" key="1">
    <source>
        <dbReference type="ARBA" id="ARBA00004123"/>
    </source>
</evidence>
<keyword evidence="7" id="KW-0378">Hydrolase</keyword>
<evidence type="ECO:0000313" key="20">
    <source>
        <dbReference type="Proteomes" id="UP000007635"/>
    </source>
</evidence>
<dbReference type="SUPFAM" id="SSF53098">
    <property type="entry name" value="Ribonuclease H-like"/>
    <property type="match status" value="1"/>
</dbReference>
<dbReference type="GO" id="GO:0004190">
    <property type="term" value="F:aspartic-type endopeptidase activity"/>
    <property type="evidence" value="ECO:0007669"/>
    <property type="project" value="UniProtKB-KW"/>
</dbReference>
<dbReference type="GO" id="GO:0005634">
    <property type="term" value="C:nucleus"/>
    <property type="evidence" value="ECO:0007669"/>
    <property type="project" value="UniProtKB-SubCell"/>
</dbReference>
<accession>A0AAQ4PGM5</accession>
<dbReference type="Proteomes" id="UP000007635">
    <property type="component" value="Chromosome X"/>
</dbReference>
<evidence type="ECO:0000256" key="10">
    <source>
        <dbReference type="ARBA" id="ARBA00022918"/>
    </source>
</evidence>
<name>A0AAQ4PGM5_GASAC</name>
<dbReference type="FunFam" id="3.30.420.10:FF:000032">
    <property type="entry name" value="Retrovirus-related Pol polyprotein from transposon 297-like Protein"/>
    <property type="match status" value="1"/>
</dbReference>
<keyword evidence="8" id="KW-0460">Magnesium</keyword>
<dbReference type="InterPro" id="IPR000477">
    <property type="entry name" value="RT_dom"/>
</dbReference>
<comment type="similarity">
    <text evidence="2">Belongs to the beta type-B retroviral polymerase family. HERV class-II K(HML-2) pol subfamily.</text>
</comment>
<evidence type="ECO:0000256" key="7">
    <source>
        <dbReference type="ARBA" id="ARBA00022801"/>
    </source>
</evidence>
<dbReference type="InterPro" id="IPR001584">
    <property type="entry name" value="Integrase_cat-core"/>
</dbReference>
<dbReference type="GeneTree" id="ENSGT00940000163772"/>
<dbReference type="GO" id="GO:0006508">
    <property type="term" value="P:proteolysis"/>
    <property type="evidence" value="ECO:0007669"/>
    <property type="project" value="UniProtKB-KW"/>
</dbReference>
<dbReference type="Pfam" id="PF24626">
    <property type="entry name" value="SH3_Tf2-1"/>
    <property type="match status" value="1"/>
</dbReference>
<evidence type="ECO:0000256" key="2">
    <source>
        <dbReference type="ARBA" id="ARBA00010879"/>
    </source>
</evidence>
<dbReference type="Gene3D" id="1.10.340.70">
    <property type="match status" value="1"/>
</dbReference>
<dbReference type="Pfam" id="PF17919">
    <property type="entry name" value="RT_RNaseH_2"/>
    <property type="match status" value="1"/>
</dbReference>
<dbReference type="Pfam" id="PF17921">
    <property type="entry name" value="Integrase_H2C2"/>
    <property type="match status" value="1"/>
</dbReference>
<keyword evidence="11" id="KW-0808">Transferase</keyword>
<dbReference type="PANTHER" id="PTHR37984">
    <property type="entry name" value="PROTEIN CBG26694"/>
    <property type="match status" value="1"/>
</dbReference>
<dbReference type="SUPFAM" id="SSF54160">
    <property type="entry name" value="Chromo domain-like"/>
    <property type="match status" value="1"/>
</dbReference>
<evidence type="ECO:0000256" key="13">
    <source>
        <dbReference type="ARBA" id="ARBA00023172"/>
    </source>
</evidence>
<keyword evidence="9" id="KW-0229">DNA integration</keyword>
<evidence type="ECO:0000259" key="17">
    <source>
        <dbReference type="PROSITE" id="PS50013"/>
    </source>
</evidence>
<keyword evidence="5" id="KW-0479">Metal-binding</keyword>
<reference evidence="19 20" key="1">
    <citation type="journal article" date="2021" name="G3 (Bethesda)">
        <title>Improved contiguity of the threespine stickleback genome using long-read sequencing.</title>
        <authorList>
            <person name="Nath S."/>
            <person name="Shaw D.E."/>
            <person name="White M.A."/>
        </authorList>
    </citation>
    <scope>NUCLEOTIDE SEQUENCE [LARGE SCALE GENOMIC DNA]</scope>
    <source>
        <strain evidence="19 20">Lake Benthic</strain>
    </source>
</reference>
<dbReference type="GO" id="GO:0004523">
    <property type="term" value="F:RNA-DNA hybrid ribonuclease activity"/>
    <property type="evidence" value="ECO:0007669"/>
    <property type="project" value="UniProtKB-EC"/>
</dbReference>
<keyword evidence="4" id="KW-0645">Protease</keyword>
<dbReference type="SMART" id="SM00298">
    <property type="entry name" value="CHROMO"/>
    <property type="match status" value="1"/>
</dbReference>
<dbReference type="InterPro" id="IPR023780">
    <property type="entry name" value="Chromo_domain"/>
</dbReference>
<dbReference type="InterPro" id="IPR050951">
    <property type="entry name" value="Retrovirus_Pol_polyprotein"/>
</dbReference>
<feature type="domain" description="Chromo" evidence="17">
    <location>
        <begin position="712"/>
        <end position="770"/>
    </location>
</feature>
<dbReference type="InterPro" id="IPR043502">
    <property type="entry name" value="DNA/RNA_pol_sf"/>
</dbReference>
<evidence type="ECO:0000256" key="12">
    <source>
        <dbReference type="ARBA" id="ARBA00023125"/>
    </source>
</evidence>
<evidence type="ECO:0000256" key="9">
    <source>
        <dbReference type="ARBA" id="ARBA00022908"/>
    </source>
</evidence>
<comment type="subcellular location">
    <subcellularLocation>
        <location evidence="1">Nucleus</location>
    </subcellularLocation>
</comment>
<dbReference type="InterPro" id="IPR012337">
    <property type="entry name" value="RNaseH-like_sf"/>
</dbReference>
<reference evidence="19" key="3">
    <citation type="submission" date="2025-09" db="UniProtKB">
        <authorList>
            <consortium name="Ensembl"/>
        </authorList>
    </citation>
    <scope>IDENTIFICATION</scope>
</reference>
<dbReference type="InterPro" id="IPR016197">
    <property type="entry name" value="Chromo-like_dom_sf"/>
</dbReference>
<dbReference type="GO" id="GO:0015074">
    <property type="term" value="P:DNA integration"/>
    <property type="evidence" value="ECO:0007669"/>
    <property type="project" value="UniProtKB-KW"/>
</dbReference>
<dbReference type="GO" id="GO:0003677">
    <property type="term" value="F:DNA binding"/>
    <property type="evidence" value="ECO:0007669"/>
    <property type="project" value="UniProtKB-KW"/>
</dbReference>
<dbReference type="InterPro" id="IPR000953">
    <property type="entry name" value="Chromo/chromo_shadow_dom"/>
</dbReference>
<dbReference type="EC" id="3.1.26.4" evidence="3"/>
<keyword evidence="20" id="KW-1185">Reference proteome</keyword>
<evidence type="ECO:0000256" key="5">
    <source>
        <dbReference type="ARBA" id="ARBA00022723"/>
    </source>
</evidence>
<evidence type="ECO:0000256" key="6">
    <source>
        <dbReference type="ARBA" id="ARBA00022750"/>
    </source>
</evidence>
<evidence type="ECO:0000256" key="3">
    <source>
        <dbReference type="ARBA" id="ARBA00012180"/>
    </source>
</evidence>
<dbReference type="InterPro" id="IPR043128">
    <property type="entry name" value="Rev_trsase/Diguanyl_cyclase"/>
</dbReference>
<keyword evidence="14" id="KW-0511">Multifunctional enzyme</keyword>
<keyword evidence="6" id="KW-0064">Aspartyl protease</keyword>
<dbReference type="Gene3D" id="2.40.50.40">
    <property type="match status" value="1"/>
</dbReference>
<dbReference type="InterPro" id="IPR056924">
    <property type="entry name" value="SH3_Tf2-1"/>
</dbReference>
<organism evidence="19 20">
    <name type="scientific">Gasterosteus aculeatus aculeatus</name>
    <name type="common">three-spined stickleback</name>
    <dbReference type="NCBI Taxonomy" id="481459"/>
    <lineage>
        <taxon>Eukaryota</taxon>
        <taxon>Metazoa</taxon>
        <taxon>Chordata</taxon>
        <taxon>Craniata</taxon>
        <taxon>Vertebrata</taxon>
        <taxon>Euteleostomi</taxon>
        <taxon>Actinopterygii</taxon>
        <taxon>Neopterygii</taxon>
        <taxon>Teleostei</taxon>
        <taxon>Neoteleostei</taxon>
        <taxon>Acanthomorphata</taxon>
        <taxon>Eupercaria</taxon>
        <taxon>Perciformes</taxon>
        <taxon>Cottioidei</taxon>
        <taxon>Gasterosteales</taxon>
        <taxon>Gasterosteidae</taxon>
        <taxon>Gasterosteus</taxon>
    </lineage>
</organism>
<protein>
    <recommendedName>
        <fullName evidence="15">Gypsy retrotransposon integrase-like protein 1</fullName>
        <ecNumber evidence="3">3.1.26.4</ecNumber>
    </recommendedName>
</protein>
<reference evidence="19" key="2">
    <citation type="submission" date="2025-08" db="UniProtKB">
        <authorList>
            <consortium name="Ensembl"/>
        </authorList>
    </citation>
    <scope>IDENTIFICATION</scope>
</reference>
<dbReference type="Pfam" id="PF00385">
    <property type="entry name" value="Chromo"/>
    <property type="match status" value="1"/>
</dbReference>
<keyword evidence="11" id="KW-0548">Nucleotidyltransferase</keyword>
<evidence type="ECO:0000256" key="4">
    <source>
        <dbReference type="ARBA" id="ARBA00022670"/>
    </source>
</evidence>
<dbReference type="FunFam" id="1.10.340.70:FF:000001">
    <property type="entry name" value="Retrovirus-related Pol polyprotein from transposon gypsy-like Protein"/>
    <property type="match status" value="1"/>
</dbReference>
<evidence type="ECO:0000256" key="11">
    <source>
        <dbReference type="ARBA" id="ARBA00022932"/>
    </source>
</evidence>
<keyword evidence="10" id="KW-0695">RNA-directed DNA polymerase</keyword>
<dbReference type="AlphaFoldDB" id="A0AAQ4PGM5"/>
<dbReference type="PROSITE" id="PS50994">
    <property type="entry name" value="INTEGRASE"/>
    <property type="match status" value="1"/>
</dbReference>
<dbReference type="PANTHER" id="PTHR37984:SF5">
    <property type="entry name" value="PROTEIN NYNRIN-LIKE"/>
    <property type="match status" value="1"/>
</dbReference>
<dbReference type="GO" id="GO:0046872">
    <property type="term" value="F:metal ion binding"/>
    <property type="evidence" value="ECO:0007669"/>
    <property type="project" value="UniProtKB-KW"/>
</dbReference>
<dbReference type="InterPro" id="IPR036397">
    <property type="entry name" value="RNaseH_sf"/>
</dbReference>